<keyword evidence="4" id="KW-1185">Reference proteome</keyword>
<evidence type="ECO:0000256" key="1">
    <source>
        <dbReference type="SAM" id="MobiDB-lite"/>
    </source>
</evidence>
<feature type="region of interest" description="Disordered" evidence="1">
    <location>
        <begin position="185"/>
        <end position="229"/>
    </location>
</feature>
<protein>
    <submittedName>
        <fullName evidence="3">Uncharacterized protein</fullName>
    </submittedName>
</protein>
<accession>A0ABR3FZC5</accession>
<keyword evidence="2" id="KW-0732">Signal</keyword>
<proteinExistence type="predicted"/>
<evidence type="ECO:0000256" key="2">
    <source>
        <dbReference type="SAM" id="SignalP"/>
    </source>
</evidence>
<dbReference type="Proteomes" id="UP001465976">
    <property type="component" value="Unassembled WGS sequence"/>
</dbReference>
<dbReference type="EMBL" id="JBAHYK010000030">
    <property type="protein sequence ID" value="KAL0580482.1"/>
    <property type="molecule type" value="Genomic_DNA"/>
</dbReference>
<name>A0ABR3FZC5_9AGAR</name>
<feature type="compositionally biased region" description="Low complexity" evidence="1">
    <location>
        <begin position="185"/>
        <end position="213"/>
    </location>
</feature>
<comment type="caution">
    <text evidence="3">The sequence shown here is derived from an EMBL/GenBank/DDBJ whole genome shotgun (WGS) entry which is preliminary data.</text>
</comment>
<evidence type="ECO:0000313" key="4">
    <source>
        <dbReference type="Proteomes" id="UP001465976"/>
    </source>
</evidence>
<sequence length="255" mass="26707">MRFQLATHPLFITSVLSVLSVVCGADLQQAIIDDESGDSVTKALVNYTGGWGQGSLCNNCNLKPDTSKAYMGTWHDTTHFAGNATSGVNFEFTGVSLEVFCILPPKDALAILNYSLTFVLDGKEVGTPFIRTPENLTSEYQYNVSVVALQNLTSTKHSFTMELASKDLDTVALFDYAVYQFEATGNSTTSSGSSATSGGAATTSNGGQSTATGPSASMPAQSGSGSNGSASVLRLGVRGEIAGAIMMILTGIWMF</sequence>
<gene>
    <name evidence="3" type="ORF">V5O48_001552</name>
</gene>
<feature type="chain" id="PRO_5045870666" evidence="2">
    <location>
        <begin position="25"/>
        <end position="255"/>
    </location>
</feature>
<reference evidence="3 4" key="1">
    <citation type="submission" date="2024-02" db="EMBL/GenBank/DDBJ databases">
        <title>A draft genome for the cacao thread blight pathogen Marasmius crinis-equi.</title>
        <authorList>
            <person name="Cohen S.P."/>
            <person name="Baruah I.K."/>
            <person name="Amoako-Attah I."/>
            <person name="Bukari Y."/>
            <person name="Meinhardt L.W."/>
            <person name="Bailey B.A."/>
        </authorList>
    </citation>
    <scope>NUCLEOTIDE SEQUENCE [LARGE SCALE GENOMIC DNA]</scope>
    <source>
        <strain evidence="3 4">GH-76</strain>
    </source>
</reference>
<feature type="signal peptide" evidence="2">
    <location>
        <begin position="1"/>
        <end position="24"/>
    </location>
</feature>
<evidence type="ECO:0000313" key="3">
    <source>
        <dbReference type="EMBL" id="KAL0580482.1"/>
    </source>
</evidence>
<organism evidence="3 4">
    <name type="scientific">Marasmius crinis-equi</name>
    <dbReference type="NCBI Taxonomy" id="585013"/>
    <lineage>
        <taxon>Eukaryota</taxon>
        <taxon>Fungi</taxon>
        <taxon>Dikarya</taxon>
        <taxon>Basidiomycota</taxon>
        <taxon>Agaricomycotina</taxon>
        <taxon>Agaricomycetes</taxon>
        <taxon>Agaricomycetidae</taxon>
        <taxon>Agaricales</taxon>
        <taxon>Marasmiineae</taxon>
        <taxon>Marasmiaceae</taxon>
        <taxon>Marasmius</taxon>
    </lineage>
</organism>